<dbReference type="AlphaFoldDB" id="A0A7H4PQA3"/>
<comment type="caution">
    <text evidence="1">The sequence shown here is derived from an EMBL/GenBank/DDBJ whole genome shotgun (WGS) entry which is preliminary data.</text>
</comment>
<reference evidence="1 2" key="1">
    <citation type="submission" date="2018-06" db="EMBL/GenBank/DDBJ databases">
        <authorList>
            <consortium name="Pathogen Informatics"/>
            <person name="Doyle S."/>
        </authorList>
    </citation>
    <scope>NUCLEOTIDE SEQUENCE [LARGE SCALE GENOMIC DNA]</scope>
    <source>
        <strain evidence="1 2">NCTC11685</strain>
    </source>
</reference>
<accession>A0A7H4PQA3</accession>
<gene>
    <name evidence="1" type="ORF">NCTC11685_07940</name>
</gene>
<organism evidence="1 2">
    <name type="scientific">Klebsiella michiganensis</name>
    <dbReference type="NCBI Taxonomy" id="1134687"/>
    <lineage>
        <taxon>Bacteria</taxon>
        <taxon>Pseudomonadati</taxon>
        <taxon>Pseudomonadota</taxon>
        <taxon>Gammaproteobacteria</taxon>
        <taxon>Enterobacterales</taxon>
        <taxon>Enterobacteriaceae</taxon>
        <taxon>Klebsiella/Raoultella group</taxon>
        <taxon>Klebsiella</taxon>
    </lineage>
</organism>
<evidence type="ECO:0000313" key="1">
    <source>
        <dbReference type="EMBL" id="STW80576.1"/>
    </source>
</evidence>
<sequence>MNRDTYKEVTAITRGNIRRSVLQASDELDENKPRPAST</sequence>
<name>A0A7H4PQA3_9ENTR</name>
<protein>
    <submittedName>
        <fullName evidence="1">Uncharacterized protein</fullName>
    </submittedName>
</protein>
<dbReference type="EMBL" id="UGMS01000006">
    <property type="protein sequence ID" value="STW80576.1"/>
    <property type="molecule type" value="Genomic_DNA"/>
</dbReference>
<evidence type="ECO:0000313" key="2">
    <source>
        <dbReference type="Proteomes" id="UP000254863"/>
    </source>
</evidence>
<proteinExistence type="predicted"/>
<dbReference type="Proteomes" id="UP000254863">
    <property type="component" value="Unassembled WGS sequence"/>
</dbReference>